<feature type="transmembrane region" description="Helical" evidence="7">
    <location>
        <begin position="1716"/>
        <end position="1742"/>
    </location>
</feature>
<feature type="domain" description="C2" evidence="8">
    <location>
        <begin position="1231"/>
        <end position="1350"/>
    </location>
</feature>
<keyword evidence="10" id="KW-1185">Reference proteome</keyword>
<dbReference type="Pfam" id="PF00168">
    <property type="entry name" value="C2"/>
    <property type="match status" value="6"/>
</dbReference>
<evidence type="ECO:0000256" key="3">
    <source>
        <dbReference type="ARBA" id="ARBA00022737"/>
    </source>
</evidence>
<dbReference type="PANTHER" id="PTHR12546">
    <property type="entry name" value="FER-1-LIKE"/>
    <property type="match status" value="1"/>
</dbReference>
<dbReference type="EMBL" id="JNBS01000419">
    <property type="protein sequence ID" value="OQS05760.1"/>
    <property type="molecule type" value="Genomic_DNA"/>
</dbReference>
<dbReference type="STRING" id="74557.A0A1W0A6V4"/>
<evidence type="ECO:0000256" key="2">
    <source>
        <dbReference type="ARBA" id="ARBA00022692"/>
    </source>
</evidence>
<organism evidence="9 10">
    <name type="scientific">Thraustotheca clavata</name>
    <dbReference type="NCBI Taxonomy" id="74557"/>
    <lineage>
        <taxon>Eukaryota</taxon>
        <taxon>Sar</taxon>
        <taxon>Stramenopiles</taxon>
        <taxon>Oomycota</taxon>
        <taxon>Saprolegniomycetes</taxon>
        <taxon>Saprolegniales</taxon>
        <taxon>Achlyaceae</taxon>
        <taxon>Thraustotheca</taxon>
    </lineage>
</organism>
<feature type="compositionally biased region" description="Basic and acidic residues" evidence="6">
    <location>
        <begin position="1073"/>
        <end position="1092"/>
    </location>
</feature>
<dbReference type="CDD" id="cd04037">
    <property type="entry name" value="C2E_Ferlin"/>
    <property type="match status" value="1"/>
</dbReference>
<name>A0A1W0A6V4_9STRA</name>
<dbReference type="SMART" id="SM01202">
    <property type="entry name" value="FerI"/>
    <property type="match status" value="1"/>
</dbReference>
<dbReference type="InterPro" id="IPR037724">
    <property type="entry name" value="C2E_Ferlin"/>
</dbReference>
<dbReference type="InterPro" id="IPR035892">
    <property type="entry name" value="C2_domain_sf"/>
</dbReference>
<feature type="domain" description="C2" evidence="8">
    <location>
        <begin position="732"/>
        <end position="859"/>
    </location>
</feature>
<reference evidence="9 10" key="1">
    <citation type="journal article" date="2014" name="Genome Biol. Evol.">
        <title>The secreted proteins of Achlya hypogyna and Thraustotheca clavata identify the ancestral oomycete secretome and reveal gene acquisitions by horizontal gene transfer.</title>
        <authorList>
            <person name="Misner I."/>
            <person name="Blouin N."/>
            <person name="Leonard G."/>
            <person name="Richards T.A."/>
            <person name="Lane C.E."/>
        </authorList>
    </citation>
    <scope>NUCLEOTIDE SEQUENCE [LARGE SCALE GENOMIC DNA]</scope>
    <source>
        <strain evidence="9 10">ATCC 34112</strain>
    </source>
</reference>
<dbReference type="PANTHER" id="PTHR12546:SF33">
    <property type="entry name" value="SPERM VESICLE FUSION PROTEIN FER-1"/>
    <property type="match status" value="1"/>
</dbReference>
<dbReference type="InterPro" id="IPR012968">
    <property type="entry name" value="FerIin_dom"/>
</dbReference>
<feature type="domain" description="C2" evidence="8">
    <location>
        <begin position="1391"/>
        <end position="1514"/>
    </location>
</feature>
<comment type="caution">
    <text evidence="9">The sequence shown here is derived from an EMBL/GenBank/DDBJ whole genome shotgun (WGS) entry which is preliminary data.</text>
</comment>
<evidence type="ECO:0000259" key="8">
    <source>
        <dbReference type="PROSITE" id="PS50004"/>
    </source>
</evidence>
<keyword evidence="2 7" id="KW-0812">Transmembrane</keyword>
<keyword evidence="4 7" id="KW-1133">Transmembrane helix</keyword>
<gene>
    <name evidence="9" type="ORF">THRCLA_02150</name>
</gene>
<dbReference type="PRINTS" id="PR00360">
    <property type="entry name" value="C2DOMAIN"/>
</dbReference>
<feature type="domain" description="C2" evidence="8">
    <location>
        <begin position="377"/>
        <end position="505"/>
    </location>
</feature>
<feature type="compositionally biased region" description="Basic and acidic residues" evidence="6">
    <location>
        <begin position="1030"/>
        <end position="1042"/>
    </location>
</feature>
<dbReference type="SMART" id="SM00239">
    <property type="entry name" value="C2"/>
    <property type="match status" value="6"/>
</dbReference>
<evidence type="ECO:0000313" key="10">
    <source>
        <dbReference type="Proteomes" id="UP000243217"/>
    </source>
</evidence>
<dbReference type="GO" id="GO:0016020">
    <property type="term" value="C:membrane"/>
    <property type="evidence" value="ECO:0007669"/>
    <property type="project" value="UniProtKB-SubCell"/>
</dbReference>
<comment type="subcellular location">
    <subcellularLocation>
        <location evidence="1">Membrane</location>
        <topology evidence="1">Single-pass membrane protein</topology>
    </subcellularLocation>
</comment>
<dbReference type="PROSITE" id="PS50004">
    <property type="entry name" value="C2"/>
    <property type="match status" value="6"/>
</dbReference>
<dbReference type="OrthoDB" id="270970at2759"/>
<dbReference type="InterPro" id="IPR000008">
    <property type="entry name" value="C2_dom"/>
</dbReference>
<dbReference type="GO" id="GO:0007009">
    <property type="term" value="P:plasma membrane organization"/>
    <property type="evidence" value="ECO:0007669"/>
    <property type="project" value="TreeGrafter"/>
</dbReference>
<evidence type="ECO:0000313" key="9">
    <source>
        <dbReference type="EMBL" id="OQS05760.1"/>
    </source>
</evidence>
<keyword evidence="3" id="KW-0677">Repeat</keyword>
<feature type="domain" description="C2" evidence="8">
    <location>
        <begin position="211"/>
        <end position="335"/>
    </location>
</feature>
<feature type="compositionally biased region" description="Acidic residues" evidence="6">
    <location>
        <begin position="1043"/>
        <end position="1064"/>
    </location>
</feature>
<feature type="compositionally biased region" description="Acidic residues" evidence="6">
    <location>
        <begin position="1531"/>
        <end position="1546"/>
    </location>
</feature>
<dbReference type="SUPFAM" id="SSF49562">
    <property type="entry name" value="C2 domain (Calcium/lipid-binding domain, CaLB)"/>
    <property type="match status" value="6"/>
</dbReference>
<feature type="domain" description="C2" evidence="8">
    <location>
        <begin position="7"/>
        <end position="128"/>
    </location>
</feature>
<evidence type="ECO:0000256" key="7">
    <source>
        <dbReference type="SAM" id="Phobius"/>
    </source>
</evidence>
<evidence type="ECO:0000256" key="6">
    <source>
        <dbReference type="SAM" id="MobiDB-lite"/>
    </source>
</evidence>
<feature type="region of interest" description="Disordered" evidence="6">
    <location>
        <begin position="1030"/>
        <end position="1119"/>
    </location>
</feature>
<evidence type="ECO:0000256" key="1">
    <source>
        <dbReference type="ARBA" id="ARBA00004167"/>
    </source>
</evidence>
<dbReference type="CDD" id="cd00030">
    <property type="entry name" value="C2"/>
    <property type="match status" value="2"/>
</dbReference>
<accession>A0A1W0A6V4</accession>
<evidence type="ECO:0000256" key="5">
    <source>
        <dbReference type="ARBA" id="ARBA00023136"/>
    </source>
</evidence>
<dbReference type="Proteomes" id="UP000243217">
    <property type="component" value="Unassembled WGS sequence"/>
</dbReference>
<feature type="compositionally biased region" description="Basic residues" evidence="6">
    <location>
        <begin position="1579"/>
        <end position="1591"/>
    </location>
</feature>
<dbReference type="InterPro" id="IPR037721">
    <property type="entry name" value="Ferlin"/>
</dbReference>
<proteinExistence type="predicted"/>
<dbReference type="Gene3D" id="2.60.40.150">
    <property type="entry name" value="C2 domain"/>
    <property type="match status" value="6"/>
</dbReference>
<feature type="compositionally biased region" description="Basic and acidic residues" evidence="6">
    <location>
        <begin position="1547"/>
        <end position="1576"/>
    </location>
</feature>
<sequence length="1760" mass="199304">MEQKAVPFEAPGIRLHEADEVLEGTKLPNTLKITILRAKNVAKAALRGTTSLYCKLSSSGIEYKTKVKAKTVDPVWNETFSFRATDYMTTVTVVVADKVNVKKRFVGQIRLVASDIMSEPMMRCTKWYSLVDKAWEPNDKLGEVEIKTSLVYERENDNVLHHRTAVQQDQQASSSISVGETWDASDADGFAVQQDETEEEALLRKQELELQEKQRQEAMLVNVPKGDYQIQAHIIEARDLKGENFDGTSDPICYVEVMGKKQKTSAKSQTFSCVFDEMLFFHFRNIGKKELEQANITISVYDSNLIRPNIEIGTYQFDCLSIYCRHQREVYRQWLALVDHKSKNDKGIQGFLLVSLSIVGPGESFPVHEVVKDNFIKEGTDLVLIPPTIQQKLNFLVVTVFNAEELPAMDAATFITTAGIDAFVRVDFAGNVKCKTSVITIKGSRNLSANFLEELWIPVRMPTMSRRITLSVRDREIGRSSEVVGQFTYDFYQVPALETDFSDASKAPLLHQTPLRYINIYGPPLKAKQHSKASLHMQKFPDHASTYRGRILVSLAHIKHPHPEENEKAHVKDVEIENWESLKPPTTRYVLRVALFYGQDVPLLRLRTGLSAKLYVMVSIGNYEIKFDAMTVKHGRVVWGSGLECKNIVLPSDLTQLPDVIVTLCREGTDTDDHYSIAYGRIRSSELVQGGFQRPVGWLHLLEEISRQPGLPQGQSPGSLLIRTALGREEIAARESWQSPFNAISNTLPCIIRVHIFQCRGLYSKSTTKNGLPDPFVQVHFNHIVKKTKTKRRTLDPLYYETIEIDTDVPSDIDYAPEIWIRVVSKSGYSGNQLKYVGEYRVPLAKCTKSSTVPYPSWCTLTNDTNILDDQGSTGEILMSVQYIVNPTSEERSQTIPSIVPECRQAYVDIIAMGVRGLKSNQLFHIQNPFVEFELTGAATSSKENVQKRTKASHEPESKNANFLERIVIPTKLPIDTLFSPQLVYDSTMGGLHQPLIATCVIDLTKKLPWSSNYSPPQQQEFDYHIQVEKKKSNHPEEKDNKDEAEEQASESGESDVQVDDDDMGSSSGYSSENDKLDTKENELSPAERDDGTGIGILPLPTVSYEPATTDDPAVQKQLKAEEERRLFASVEDAKKKGRVYIVPGSDTNVDEANTAGKKGYDTPAYYAGRDWWINSGGKELEEFLKTKPFESYPLFRAHTIVTSLFRRRKQRIQVQTGVFKGIVVVTLEAQKQNPLVDFTSLSEPKLYEIRVYVLRATNLQPKDRNGLSDPYLKLQLGKIKINDRPNYIKKTLNPDFYRAFTLEATIPGTSQLSISVWDYDRIGTDDFIGETIIDLEDRWFHKQWQDIGHGHPKLKSAGTLKPIEYRPLWTGKESTSQGTLQLWVDILTPPQAALYEPIDIAPPPSKKFEVRVVIWKSEGVIDKELSETNDLFVKAWIEGQKAQSTDIHWRCSTGKASWNYRMKFQIQMPMKPEFARLHIQLWEKDLLKWQDIIGGTELDLYRWFQIAYYENRTVMPFKEMKHASRILDGEINDEEEEEEESDEEDGRVVDLEKNEAKVPLLKEKSKPPTKLDKLKSVMPRRNKVPNKTKTQKSGEKSSANNAQLKAAKKAAKEQNEAKEAIGSFMDFIGLGRLPDDSEWLTMRFNNREEGISEEMGKIAVGIHIVTEAEFTATPVGNGRDEPNINPYLPPTVGRIKLSANPFSLMREIVGPKMCARIACFLCCMGCLSFMALFGASIMSALTFYEQMQARAEAAEERHP</sequence>
<protein>
    <submittedName>
        <fullName evidence="9">Dysferlin</fullName>
    </submittedName>
</protein>
<evidence type="ECO:0000256" key="4">
    <source>
        <dbReference type="ARBA" id="ARBA00022989"/>
    </source>
</evidence>
<feature type="region of interest" description="Disordered" evidence="6">
    <location>
        <begin position="1530"/>
        <end position="1612"/>
    </location>
</feature>
<keyword evidence="5 7" id="KW-0472">Membrane</keyword>